<protein>
    <submittedName>
        <fullName evidence="2">Reverse transcriptase-like protein</fullName>
    </submittedName>
</protein>
<name>A0A838CR11_9BACI</name>
<keyword evidence="3" id="KW-1185">Reference proteome</keyword>
<dbReference type="SUPFAM" id="SSF53098">
    <property type="entry name" value="Ribonuclease H-like"/>
    <property type="match status" value="1"/>
</dbReference>
<dbReference type="GO" id="GO:0003676">
    <property type="term" value="F:nucleic acid binding"/>
    <property type="evidence" value="ECO:0007669"/>
    <property type="project" value="InterPro"/>
</dbReference>
<dbReference type="AlphaFoldDB" id="A0A838CR11"/>
<feature type="domain" description="RNase H type-1" evidence="1">
    <location>
        <begin position="70"/>
        <end position="207"/>
    </location>
</feature>
<evidence type="ECO:0000313" key="3">
    <source>
        <dbReference type="Proteomes" id="UP000571017"/>
    </source>
</evidence>
<dbReference type="Proteomes" id="UP000571017">
    <property type="component" value="Unassembled WGS sequence"/>
</dbReference>
<proteinExistence type="predicted"/>
<dbReference type="Gene3D" id="3.30.420.10">
    <property type="entry name" value="Ribonuclease H-like superfamily/Ribonuclease H"/>
    <property type="match status" value="1"/>
</dbReference>
<dbReference type="GO" id="GO:0003964">
    <property type="term" value="F:RNA-directed DNA polymerase activity"/>
    <property type="evidence" value="ECO:0007669"/>
    <property type="project" value="UniProtKB-KW"/>
</dbReference>
<dbReference type="EMBL" id="JACEFG010000001">
    <property type="protein sequence ID" value="MBA2174430.1"/>
    <property type="molecule type" value="Genomic_DNA"/>
</dbReference>
<dbReference type="PROSITE" id="PS50879">
    <property type="entry name" value="RNASE_H_1"/>
    <property type="match status" value="1"/>
</dbReference>
<dbReference type="Pfam" id="PF13456">
    <property type="entry name" value="RVT_3"/>
    <property type="match status" value="1"/>
</dbReference>
<dbReference type="NCBIfam" id="NF005822">
    <property type="entry name" value="PRK07708.1"/>
    <property type="match status" value="1"/>
</dbReference>
<keyword evidence="2" id="KW-0695">RNA-directed DNA polymerase</keyword>
<evidence type="ECO:0000313" key="2">
    <source>
        <dbReference type="EMBL" id="MBA2174430.1"/>
    </source>
</evidence>
<dbReference type="InterPro" id="IPR012337">
    <property type="entry name" value="RNaseH-like_sf"/>
</dbReference>
<dbReference type="RefSeq" id="WP_181471428.1">
    <property type="nucleotide sequence ID" value="NZ_JACEFG010000001.1"/>
</dbReference>
<gene>
    <name evidence="2" type="ORF">H0266_05860</name>
</gene>
<reference evidence="2 3" key="1">
    <citation type="journal article" date="2004" name="Extremophiles">
        <title>Halobacillus locisalis sp. nov., a halophilic bacterium isolated from a marine solar saltern of the Yellow Sea in Korea.</title>
        <authorList>
            <person name="Yoon J.H."/>
            <person name="Kang K.H."/>
            <person name="Oh T.K."/>
            <person name="Park Y.H."/>
        </authorList>
    </citation>
    <scope>NUCLEOTIDE SEQUENCE [LARGE SCALE GENOMIC DNA]</scope>
    <source>
        <strain evidence="2 3">KCTC 3788</strain>
    </source>
</reference>
<accession>A0A838CR11</accession>
<keyword evidence="2" id="KW-0548">Nucleotidyltransferase</keyword>
<dbReference type="GO" id="GO:0004523">
    <property type="term" value="F:RNA-DNA hybrid ribonuclease activity"/>
    <property type="evidence" value="ECO:0007669"/>
    <property type="project" value="InterPro"/>
</dbReference>
<evidence type="ECO:0000259" key="1">
    <source>
        <dbReference type="PROSITE" id="PS50879"/>
    </source>
</evidence>
<keyword evidence="2" id="KW-0808">Transferase</keyword>
<dbReference type="PANTHER" id="PTHR46387">
    <property type="entry name" value="POLYNUCLEOTIDYL TRANSFERASE, RIBONUCLEASE H-LIKE SUPERFAMILY PROTEIN"/>
    <property type="match status" value="1"/>
</dbReference>
<dbReference type="InterPro" id="IPR036397">
    <property type="entry name" value="RNaseH_sf"/>
</dbReference>
<dbReference type="CDD" id="cd09279">
    <property type="entry name" value="RNase_HI_like"/>
    <property type="match status" value="1"/>
</dbReference>
<organism evidence="2 3">
    <name type="scientific">Halobacillus locisalis</name>
    <dbReference type="NCBI Taxonomy" id="220753"/>
    <lineage>
        <taxon>Bacteria</taxon>
        <taxon>Bacillati</taxon>
        <taxon>Bacillota</taxon>
        <taxon>Bacilli</taxon>
        <taxon>Bacillales</taxon>
        <taxon>Bacillaceae</taxon>
        <taxon>Halobacillus</taxon>
    </lineage>
</organism>
<dbReference type="PANTHER" id="PTHR46387:SF2">
    <property type="entry name" value="RIBONUCLEASE HI"/>
    <property type="match status" value="1"/>
</dbReference>
<dbReference type="InterPro" id="IPR002156">
    <property type="entry name" value="RNaseH_domain"/>
</dbReference>
<comment type="caution">
    <text evidence="2">The sequence shown here is derived from an EMBL/GenBank/DDBJ whole genome shotgun (WGS) entry which is preliminary data.</text>
</comment>
<sequence>MKVKIEWMYKKPKGPSVSFSSDEMNAPVALIVAEDLERTGRVKDLQFIDSNEQRWSMKEMKKFSKGIQKEPHNAFVYFDGGYDLGDRRSGLGCVIYYEQNQKSYRLRVNSMVEQLSSNNEAEYAALHFALQELDALGVRQQEVTFAGDSQVVIKQLTDEWPVMEEELSNWADRVENRVGDLGIRPIYEVLSRKKNKEADRLATQALNGVDIRSTVEYEGNHKNSPADE</sequence>